<dbReference type="eggNOG" id="ENOG502SGF5">
    <property type="taxonomic scope" value="Eukaryota"/>
</dbReference>
<organism evidence="9 10">
    <name type="scientific">Coprinopsis cinerea (strain Okayama-7 / 130 / ATCC MYA-4618 / FGSC 9003)</name>
    <name type="common">Inky cap fungus</name>
    <name type="synonym">Hormographiella aspergillata</name>
    <dbReference type="NCBI Taxonomy" id="240176"/>
    <lineage>
        <taxon>Eukaryota</taxon>
        <taxon>Fungi</taxon>
        <taxon>Dikarya</taxon>
        <taxon>Basidiomycota</taxon>
        <taxon>Agaricomycotina</taxon>
        <taxon>Agaricomycetes</taxon>
        <taxon>Agaricomycetidae</taxon>
        <taxon>Agaricales</taxon>
        <taxon>Agaricineae</taxon>
        <taxon>Psathyrellaceae</taxon>
        <taxon>Coprinopsis</taxon>
    </lineage>
</organism>
<proteinExistence type="inferred from homology"/>
<sequence length="194" mass="21722">MTRTTGIARHEYGRLEERAVNECQDLQRKQFIDKSYIESKVLALSASNYISTYGAEDALYAAYWSSNDPARIRSVYDAVAAENSTTRTLDCNDPYGLCEDDVLAYALFIESSNIFYCDTFFKLLPTSSLCNETASANHTVTRGGATLHELTHAIEGTADLTYRCSYQGLSPEEQVKNADNYNCFAEAAFVKMWC</sequence>
<dbReference type="KEGG" id="cci:CC1G_08840"/>
<dbReference type="PANTHER" id="PTHR37016:SF3">
    <property type="entry name" value="NEUTRAL PROTEASE 2-RELATED"/>
    <property type="match status" value="1"/>
</dbReference>
<evidence type="ECO:0000256" key="5">
    <source>
        <dbReference type="ARBA" id="ARBA00022801"/>
    </source>
</evidence>
<dbReference type="InterPro" id="IPR050414">
    <property type="entry name" value="Fungal_M35_metalloproteases"/>
</dbReference>
<comment type="similarity">
    <text evidence="2">Belongs to the peptidase M35 family.</text>
</comment>
<keyword evidence="10" id="KW-1185">Reference proteome</keyword>
<evidence type="ECO:0000256" key="6">
    <source>
        <dbReference type="ARBA" id="ARBA00022833"/>
    </source>
</evidence>
<evidence type="ECO:0000256" key="2">
    <source>
        <dbReference type="ARBA" id="ARBA00010279"/>
    </source>
</evidence>
<keyword evidence="7" id="KW-0482">Metalloprotease</keyword>
<evidence type="ECO:0000313" key="10">
    <source>
        <dbReference type="Proteomes" id="UP000001861"/>
    </source>
</evidence>
<gene>
    <name evidence="9" type="ORF">CC1G_08840</name>
</gene>
<dbReference type="GO" id="GO:0004222">
    <property type="term" value="F:metalloendopeptidase activity"/>
    <property type="evidence" value="ECO:0007669"/>
    <property type="project" value="InterPro"/>
</dbReference>
<dbReference type="PANTHER" id="PTHR37016">
    <property type="match status" value="1"/>
</dbReference>
<dbReference type="Pfam" id="PF14521">
    <property type="entry name" value="Aspzincin_M35"/>
    <property type="match status" value="1"/>
</dbReference>
<evidence type="ECO:0000256" key="1">
    <source>
        <dbReference type="ARBA" id="ARBA00001947"/>
    </source>
</evidence>
<dbReference type="RefSeq" id="XP_001839114.2">
    <property type="nucleotide sequence ID" value="XM_001839062.2"/>
</dbReference>
<reference evidence="9 10" key="1">
    <citation type="journal article" date="2010" name="Proc. Natl. Acad. Sci. U.S.A.">
        <title>Insights into evolution of multicellular fungi from the assembled chromosomes of the mushroom Coprinopsis cinerea (Coprinus cinereus).</title>
        <authorList>
            <person name="Stajich J.E."/>
            <person name="Wilke S.K."/>
            <person name="Ahren D."/>
            <person name="Au C.H."/>
            <person name="Birren B.W."/>
            <person name="Borodovsky M."/>
            <person name="Burns C."/>
            <person name="Canback B."/>
            <person name="Casselton L.A."/>
            <person name="Cheng C.K."/>
            <person name="Deng J."/>
            <person name="Dietrich F.S."/>
            <person name="Fargo D.C."/>
            <person name="Farman M.L."/>
            <person name="Gathman A.C."/>
            <person name="Goldberg J."/>
            <person name="Guigo R."/>
            <person name="Hoegger P.J."/>
            <person name="Hooker J.B."/>
            <person name="Huggins A."/>
            <person name="James T.Y."/>
            <person name="Kamada T."/>
            <person name="Kilaru S."/>
            <person name="Kodira C."/>
            <person name="Kues U."/>
            <person name="Kupfer D."/>
            <person name="Kwan H.S."/>
            <person name="Lomsadze A."/>
            <person name="Li W."/>
            <person name="Lilly W.W."/>
            <person name="Ma L.J."/>
            <person name="Mackey A.J."/>
            <person name="Manning G."/>
            <person name="Martin F."/>
            <person name="Muraguchi H."/>
            <person name="Natvig D.O."/>
            <person name="Palmerini H."/>
            <person name="Ramesh M.A."/>
            <person name="Rehmeyer C.J."/>
            <person name="Roe B.A."/>
            <person name="Shenoy N."/>
            <person name="Stanke M."/>
            <person name="Ter-Hovhannisyan V."/>
            <person name="Tunlid A."/>
            <person name="Velagapudi R."/>
            <person name="Vision T.J."/>
            <person name="Zeng Q."/>
            <person name="Zolan M.E."/>
            <person name="Pukkila P.J."/>
        </authorList>
    </citation>
    <scope>NUCLEOTIDE SEQUENCE [LARGE SCALE GENOMIC DNA]</scope>
    <source>
        <strain evidence="10">Okayama-7 / 130 / ATCC MYA-4618 / FGSC 9003</strain>
    </source>
</reference>
<accession>A8P6A4</accession>
<comment type="caution">
    <text evidence="9">The sequence shown here is derived from an EMBL/GenBank/DDBJ whole genome shotgun (WGS) entry which is preliminary data.</text>
</comment>
<name>A8P6A4_COPC7</name>
<dbReference type="InParanoid" id="A8P6A4"/>
<dbReference type="Gene3D" id="3.40.390.10">
    <property type="entry name" value="Collagenase (Catalytic Domain)"/>
    <property type="match status" value="1"/>
</dbReference>
<dbReference type="VEuPathDB" id="FungiDB:CC1G_08840"/>
<dbReference type="CDD" id="cd11008">
    <property type="entry name" value="M35_deuterolysin_like"/>
    <property type="match status" value="1"/>
</dbReference>
<protein>
    <recommendedName>
        <fullName evidence="8">Lysine-specific metallo-endopeptidase domain-containing protein</fullName>
    </recommendedName>
</protein>
<dbReference type="InterPro" id="IPR029463">
    <property type="entry name" value="Lys_MEP"/>
</dbReference>
<dbReference type="GO" id="GO:0006508">
    <property type="term" value="P:proteolysis"/>
    <property type="evidence" value="ECO:0007669"/>
    <property type="project" value="UniProtKB-KW"/>
</dbReference>
<evidence type="ECO:0000313" key="9">
    <source>
        <dbReference type="EMBL" id="EAU82683.2"/>
    </source>
</evidence>
<comment type="cofactor">
    <cofactor evidence="1">
        <name>Zn(2+)</name>
        <dbReference type="ChEBI" id="CHEBI:29105"/>
    </cofactor>
</comment>
<dbReference type="Proteomes" id="UP000001861">
    <property type="component" value="Unassembled WGS sequence"/>
</dbReference>
<evidence type="ECO:0000256" key="3">
    <source>
        <dbReference type="ARBA" id="ARBA00022670"/>
    </source>
</evidence>
<evidence type="ECO:0000259" key="8">
    <source>
        <dbReference type="Pfam" id="PF14521"/>
    </source>
</evidence>
<keyword evidence="6" id="KW-0862">Zinc</keyword>
<evidence type="ECO:0000256" key="4">
    <source>
        <dbReference type="ARBA" id="ARBA00022723"/>
    </source>
</evidence>
<feature type="domain" description="Lysine-specific metallo-endopeptidase" evidence="8">
    <location>
        <begin position="65"/>
        <end position="186"/>
    </location>
</feature>
<dbReference type="OMA" id="ICNNPAQ"/>
<dbReference type="EMBL" id="AACS02000005">
    <property type="protein sequence ID" value="EAU82683.2"/>
    <property type="molecule type" value="Genomic_DNA"/>
</dbReference>
<keyword evidence="4" id="KW-0479">Metal-binding</keyword>
<dbReference type="GO" id="GO:0046872">
    <property type="term" value="F:metal ion binding"/>
    <property type="evidence" value="ECO:0007669"/>
    <property type="project" value="UniProtKB-KW"/>
</dbReference>
<evidence type="ECO:0000256" key="7">
    <source>
        <dbReference type="ARBA" id="ARBA00023049"/>
    </source>
</evidence>
<dbReference type="AlphaFoldDB" id="A8P6A4"/>
<dbReference type="STRING" id="240176.A8P6A4"/>
<dbReference type="InterPro" id="IPR024079">
    <property type="entry name" value="MetalloPept_cat_dom_sf"/>
</dbReference>
<dbReference type="OrthoDB" id="412874at2759"/>
<keyword evidence="5" id="KW-0378">Hydrolase</keyword>
<dbReference type="SUPFAM" id="SSF55486">
    <property type="entry name" value="Metalloproteases ('zincins'), catalytic domain"/>
    <property type="match status" value="1"/>
</dbReference>
<dbReference type="HOGENOM" id="CLU_109656_0_0_1"/>
<dbReference type="GeneID" id="6015720"/>
<keyword evidence="3" id="KW-0645">Protease</keyword>